<evidence type="ECO:0000256" key="3">
    <source>
        <dbReference type="ARBA" id="ARBA00022670"/>
    </source>
</evidence>
<accession>A0A2R5LEG7</accession>
<dbReference type="InterPro" id="IPR049772">
    <property type="entry name" value="OTU_OTUD6"/>
</dbReference>
<dbReference type="AlphaFoldDB" id="A0A2R5LEG7"/>
<keyword evidence="5" id="KW-0378">Hydrolase</keyword>
<dbReference type="InterPro" id="IPR038765">
    <property type="entry name" value="Papain-like_cys_pep_sf"/>
</dbReference>
<dbReference type="Gene3D" id="3.90.70.80">
    <property type="match status" value="1"/>
</dbReference>
<evidence type="ECO:0000256" key="4">
    <source>
        <dbReference type="ARBA" id="ARBA00022786"/>
    </source>
</evidence>
<organism evidence="10">
    <name type="scientific">Ornithodoros turicata</name>
    <dbReference type="NCBI Taxonomy" id="34597"/>
    <lineage>
        <taxon>Eukaryota</taxon>
        <taxon>Metazoa</taxon>
        <taxon>Ecdysozoa</taxon>
        <taxon>Arthropoda</taxon>
        <taxon>Chelicerata</taxon>
        <taxon>Arachnida</taxon>
        <taxon>Acari</taxon>
        <taxon>Parasitiformes</taxon>
        <taxon>Ixodida</taxon>
        <taxon>Ixodoidea</taxon>
        <taxon>Argasidae</taxon>
        <taxon>Ornithodorinae</taxon>
        <taxon>Ornithodoros</taxon>
    </lineage>
</organism>
<evidence type="ECO:0000256" key="1">
    <source>
        <dbReference type="ARBA" id="ARBA00000707"/>
    </source>
</evidence>
<proteinExistence type="predicted"/>
<keyword evidence="7" id="KW-0175">Coiled coil</keyword>
<name>A0A2R5LEG7_9ACAR</name>
<keyword evidence="6" id="KW-0788">Thiol protease</keyword>
<feature type="region of interest" description="Disordered" evidence="8">
    <location>
        <begin position="98"/>
        <end position="134"/>
    </location>
</feature>
<dbReference type="PANTHER" id="PTHR12419">
    <property type="entry name" value="OTU DOMAIN CONTAINING PROTEIN"/>
    <property type="match status" value="1"/>
</dbReference>
<dbReference type="EC" id="3.4.19.12" evidence="2"/>
<protein>
    <recommendedName>
        <fullName evidence="2">ubiquitinyl hydrolase 1</fullName>
        <ecNumber evidence="2">3.4.19.12</ecNumber>
    </recommendedName>
</protein>
<feature type="domain" description="OTU" evidence="9">
    <location>
        <begin position="162"/>
        <end position="299"/>
    </location>
</feature>
<feature type="coiled-coil region" evidence="7">
    <location>
        <begin position="16"/>
        <end position="65"/>
    </location>
</feature>
<dbReference type="GO" id="GO:0006508">
    <property type="term" value="P:proteolysis"/>
    <property type="evidence" value="ECO:0007669"/>
    <property type="project" value="UniProtKB-KW"/>
</dbReference>
<evidence type="ECO:0000256" key="8">
    <source>
        <dbReference type="SAM" id="MobiDB-lite"/>
    </source>
</evidence>
<evidence type="ECO:0000313" key="10">
    <source>
        <dbReference type="EMBL" id="MBY07892.1"/>
    </source>
</evidence>
<dbReference type="PANTHER" id="PTHR12419:SF10">
    <property type="entry name" value="DEUBIQUITINASE OTUD6B"/>
    <property type="match status" value="1"/>
</dbReference>
<dbReference type="InterPro" id="IPR050704">
    <property type="entry name" value="Peptidase_C85-like"/>
</dbReference>
<keyword evidence="3 10" id="KW-0645">Protease</keyword>
<evidence type="ECO:0000256" key="6">
    <source>
        <dbReference type="ARBA" id="ARBA00022807"/>
    </source>
</evidence>
<dbReference type="GO" id="GO:0004843">
    <property type="term" value="F:cysteine-type deubiquitinase activity"/>
    <property type="evidence" value="ECO:0007669"/>
    <property type="project" value="UniProtKB-EC"/>
</dbReference>
<dbReference type="Pfam" id="PF02338">
    <property type="entry name" value="OTU"/>
    <property type="match status" value="1"/>
</dbReference>
<sequence>MADSGDAQNLCQEDLLQAHRKERKDLQARIQNLKHSIPKGDKKRKREVAAEVARLEAELDEKHQKELDDLSARVGTSAVIENGTDEVDNIATTLEDTGLCENGLDNSQKSNKVTRAGKRREKKKQKEQTRQQQITEQEYENQFLPRATETRKMKEVLAAQGLAITEIPSDGNCMYKAVEHQLSLQEIEKPMAALRQEVADYMRQHVDEFLPFLTSKKTGDMMDAEEFEEYCEELATTPVWGGQVELRALSHVCKAPVIVVQATGPSIEIGMEYTSKPILLSYHRHMYDMGEHYNSLIPATEEKVDEFSECA</sequence>
<feature type="compositionally biased region" description="Polar residues" evidence="8">
    <location>
        <begin position="104"/>
        <end position="113"/>
    </location>
</feature>
<reference evidence="10" key="1">
    <citation type="submission" date="2018-03" db="EMBL/GenBank/DDBJ databases">
        <title>The relapsing fever spirochete Borrelia turicatae persists in the highly oxidative environment of its soft-bodied tick vector.</title>
        <authorList>
            <person name="Bourret T.J."/>
            <person name="Boyle W.K."/>
            <person name="Valenzuela J.G."/>
            <person name="Oliveira F."/>
            <person name="Lopez J.E."/>
        </authorList>
    </citation>
    <scope>NUCLEOTIDE SEQUENCE</scope>
    <source>
        <strain evidence="10">Kansas strain/isolate</strain>
        <tissue evidence="10">Salivary glands</tissue>
    </source>
</reference>
<dbReference type="SUPFAM" id="SSF54001">
    <property type="entry name" value="Cysteine proteinases"/>
    <property type="match status" value="1"/>
</dbReference>
<evidence type="ECO:0000256" key="2">
    <source>
        <dbReference type="ARBA" id="ARBA00012759"/>
    </source>
</evidence>
<evidence type="ECO:0000256" key="5">
    <source>
        <dbReference type="ARBA" id="ARBA00022801"/>
    </source>
</evidence>
<dbReference type="InterPro" id="IPR003323">
    <property type="entry name" value="OTU_dom"/>
</dbReference>
<dbReference type="PROSITE" id="PS50802">
    <property type="entry name" value="OTU"/>
    <property type="match status" value="1"/>
</dbReference>
<evidence type="ECO:0000256" key="7">
    <source>
        <dbReference type="SAM" id="Coils"/>
    </source>
</evidence>
<dbReference type="EMBL" id="GGLE01003766">
    <property type="protein sequence ID" value="MBY07892.1"/>
    <property type="molecule type" value="Transcribed_RNA"/>
</dbReference>
<comment type="catalytic activity">
    <reaction evidence="1">
        <text>Thiol-dependent hydrolysis of ester, thioester, amide, peptide and isopeptide bonds formed by the C-terminal Gly of ubiquitin (a 76-residue protein attached to proteins as an intracellular targeting signal).</text>
        <dbReference type="EC" id="3.4.19.12"/>
    </reaction>
</comment>
<dbReference type="CDD" id="cd22761">
    <property type="entry name" value="OTU_OTUD6"/>
    <property type="match status" value="1"/>
</dbReference>
<evidence type="ECO:0000259" key="9">
    <source>
        <dbReference type="PROSITE" id="PS50802"/>
    </source>
</evidence>
<dbReference type="GO" id="GO:0016579">
    <property type="term" value="P:protein deubiquitination"/>
    <property type="evidence" value="ECO:0007669"/>
    <property type="project" value="TreeGrafter"/>
</dbReference>
<keyword evidence="4" id="KW-0833">Ubl conjugation pathway</keyword>
<dbReference type="FunFam" id="3.90.70.80:FF:000003">
    <property type="entry name" value="OTU domain-containing protein 6B"/>
    <property type="match status" value="1"/>
</dbReference>